<sequence length="60" mass="6595">MVDRRRSSAGNRRPVDHVQGLGPVARADIRCAGATFEIPANTFTGGRPRDRRHGPLLEDD</sequence>
<protein>
    <submittedName>
        <fullName evidence="2">Uncharacterized protein</fullName>
    </submittedName>
</protein>
<evidence type="ECO:0000313" key="2">
    <source>
        <dbReference type="EMBL" id="ELY89278.1"/>
    </source>
</evidence>
<dbReference type="Proteomes" id="UP000011511">
    <property type="component" value="Unassembled WGS sequence"/>
</dbReference>
<organism evidence="2 3">
    <name type="scientific">Natrinema altunense (strain JCM 12890 / CGMCC 1.3731 / AJ2)</name>
    <dbReference type="NCBI Taxonomy" id="1227494"/>
    <lineage>
        <taxon>Archaea</taxon>
        <taxon>Methanobacteriati</taxon>
        <taxon>Methanobacteriota</taxon>
        <taxon>Stenosarchaea group</taxon>
        <taxon>Halobacteria</taxon>
        <taxon>Halobacteriales</taxon>
        <taxon>Natrialbaceae</taxon>
        <taxon>Natrinema</taxon>
    </lineage>
</organism>
<proteinExistence type="predicted"/>
<reference evidence="2 3" key="1">
    <citation type="journal article" date="2014" name="PLoS Genet.">
        <title>Phylogenetically driven sequencing of extremely halophilic archaea reveals strategies for static and dynamic osmo-response.</title>
        <authorList>
            <person name="Becker E.A."/>
            <person name="Seitzer P.M."/>
            <person name="Tritt A."/>
            <person name="Larsen D."/>
            <person name="Krusor M."/>
            <person name="Yao A.I."/>
            <person name="Wu D."/>
            <person name="Madern D."/>
            <person name="Eisen J.A."/>
            <person name="Darling A.E."/>
            <person name="Facciotti M.T."/>
        </authorList>
    </citation>
    <scope>NUCLEOTIDE SEQUENCE [LARGE SCALE GENOMIC DNA]</scope>
    <source>
        <strain evidence="2 3">JCM 12890</strain>
    </source>
</reference>
<evidence type="ECO:0000313" key="3">
    <source>
        <dbReference type="Proteomes" id="UP000011511"/>
    </source>
</evidence>
<comment type="caution">
    <text evidence="2">The sequence shown here is derived from an EMBL/GenBank/DDBJ whole genome shotgun (WGS) entry which is preliminary data.</text>
</comment>
<name>L9ZVT3_NATA2</name>
<feature type="region of interest" description="Disordered" evidence="1">
    <location>
        <begin position="39"/>
        <end position="60"/>
    </location>
</feature>
<gene>
    <name evidence="2" type="ORF">C485_05241</name>
</gene>
<keyword evidence="3" id="KW-1185">Reference proteome</keyword>
<evidence type="ECO:0000256" key="1">
    <source>
        <dbReference type="SAM" id="MobiDB-lite"/>
    </source>
</evidence>
<accession>L9ZVT3</accession>
<dbReference type="AlphaFoldDB" id="L9ZVT3"/>
<dbReference type="EMBL" id="AOIK01000014">
    <property type="protein sequence ID" value="ELY89278.1"/>
    <property type="molecule type" value="Genomic_DNA"/>
</dbReference>